<dbReference type="AlphaFoldDB" id="A0A6M3Y320"/>
<sequence length="191" mass="21950">MGLEFTAENHVYRVGGVTIPSVTQIIKDAGLVNFDFISDELLAAKADLGNKVHRATELNDNGILDYEDLHPKLRGYLDSWIKFRKDFGFIPSEIEITYYHPLYRYAGRIDRIGDLTLVDIKSGTVQKTHSIQTAGYAELFNYKKPKREQIKRRLAVYLTQENYKVIEHKESSDKNVFLACLTIANYKKSKN</sequence>
<dbReference type="EMBL" id="MT145107">
    <property type="protein sequence ID" value="QJI03658.1"/>
    <property type="molecule type" value="Genomic_DNA"/>
</dbReference>
<name>A0A6M3Y320_9ZZZZ</name>
<reference evidence="1" key="1">
    <citation type="submission" date="2020-03" db="EMBL/GenBank/DDBJ databases">
        <title>The deep terrestrial virosphere.</title>
        <authorList>
            <person name="Holmfeldt K."/>
            <person name="Nilsson E."/>
            <person name="Simone D."/>
            <person name="Lopez-Fernandez M."/>
            <person name="Wu X."/>
            <person name="de Brujin I."/>
            <person name="Lundin D."/>
            <person name="Andersson A."/>
            <person name="Bertilsson S."/>
            <person name="Dopson M."/>
        </authorList>
    </citation>
    <scope>NUCLEOTIDE SEQUENCE</scope>
    <source>
        <strain evidence="1">TM448B04829</strain>
    </source>
</reference>
<evidence type="ECO:0000313" key="1">
    <source>
        <dbReference type="EMBL" id="QJI03658.1"/>
    </source>
</evidence>
<protein>
    <submittedName>
        <fullName evidence="1">Putative PD-(D/E)XK nuclease superfamily protein</fullName>
    </submittedName>
</protein>
<gene>
    <name evidence="1" type="ORF">TM448B04829_0009</name>
</gene>
<accession>A0A6M3Y320</accession>
<organism evidence="1">
    <name type="scientific">viral metagenome</name>
    <dbReference type="NCBI Taxonomy" id="1070528"/>
    <lineage>
        <taxon>unclassified sequences</taxon>
        <taxon>metagenomes</taxon>
        <taxon>organismal metagenomes</taxon>
    </lineage>
</organism>
<proteinExistence type="predicted"/>